<accession>A0A915ZGG1</accession>
<dbReference type="EMBL" id="CAGKOT010000035">
    <property type="protein sequence ID" value="CAB5376130.1"/>
    <property type="molecule type" value="Genomic_DNA"/>
</dbReference>
<evidence type="ECO:0000313" key="1">
    <source>
        <dbReference type="EMBL" id="CAB5376130.1"/>
    </source>
</evidence>
<dbReference type="OrthoDB" id="10325943at2759"/>
<comment type="caution">
    <text evidence="1">The sequence shown here is derived from an EMBL/GenBank/DDBJ whole genome shotgun (WGS) entry which is preliminary data.</text>
</comment>
<evidence type="ECO:0000313" key="2">
    <source>
        <dbReference type="Proteomes" id="UP000684084"/>
    </source>
</evidence>
<proteinExistence type="predicted"/>
<reference evidence="1" key="1">
    <citation type="submission" date="2020-05" db="EMBL/GenBank/DDBJ databases">
        <authorList>
            <person name="Rincon C."/>
            <person name="Sanders R I."/>
            <person name="Robbins C."/>
            <person name="Chaturvedi A."/>
        </authorList>
    </citation>
    <scope>NUCLEOTIDE SEQUENCE</scope>
    <source>
        <strain evidence="1">CHB12</strain>
    </source>
</reference>
<gene>
    <name evidence="1" type="ORF">CHRIB12_LOCUS15193</name>
</gene>
<protein>
    <submittedName>
        <fullName evidence="1">Uncharacterized protein</fullName>
    </submittedName>
</protein>
<sequence>MKLYIEARKRKSYKDISEKSNRKTKPFFRFSYGISGFYVGIYHVELKNPAILTKSTKAQRIRRDQFLKRGIEFENNKFGTRLIAGFCKVKFYKFKDFEANGRYKAASIVKKKLQLQMEKVNNLSTEVARLESMERIEHR</sequence>
<dbReference type="AlphaFoldDB" id="A0A915ZGG1"/>
<name>A0A915ZGG1_9GLOM</name>
<dbReference type="Proteomes" id="UP000684084">
    <property type="component" value="Unassembled WGS sequence"/>
</dbReference>
<organism evidence="1 2">
    <name type="scientific">Rhizophagus irregularis</name>
    <dbReference type="NCBI Taxonomy" id="588596"/>
    <lineage>
        <taxon>Eukaryota</taxon>
        <taxon>Fungi</taxon>
        <taxon>Fungi incertae sedis</taxon>
        <taxon>Mucoromycota</taxon>
        <taxon>Glomeromycotina</taxon>
        <taxon>Glomeromycetes</taxon>
        <taxon>Glomerales</taxon>
        <taxon>Glomeraceae</taxon>
        <taxon>Rhizophagus</taxon>
    </lineage>
</organism>